<dbReference type="AlphaFoldDB" id="A0A1I4VNY0"/>
<dbReference type="GO" id="GO:0008270">
    <property type="term" value="F:zinc ion binding"/>
    <property type="evidence" value="ECO:0007669"/>
    <property type="project" value="InterPro"/>
</dbReference>
<dbReference type="SUPFAM" id="SSF53927">
    <property type="entry name" value="Cytidine deaminase-like"/>
    <property type="match status" value="1"/>
</dbReference>
<dbReference type="InterPro" id="IPR016192">
    <property type="entry name" value="APOBEC/CMP_deaminase_Zn-bd"/>
</dbReference>
<keyword evidence="3" id="KW-0378">Hydrolase</keyword>
<dbReference type="Gene3D" id="3.40.140.10">
    <property type="entry name" value="Cytidine Deaminase, domain 2"/>
    <property type="match status" value="1"/>
</dbReference>
<dbReference type="CDD" id="cd01283">
    <property type="entry name" value="cytidine_deaminase"/>
    <property type="match status" value="1"/>
</dbReference>
<dbReference type="GO" id="GO:0042802">
    <property type="term" value="F:identical protein binding"/>
    <property type="evidence" value="ECO:0007669"/>
    <property type="project" value="UniProtKB-ARBA"/>
</dbReference>
<evidence type="ECO:0000256" key="4">
    <source>
        <dbReference type="ARBA" id="ARBA00022833"/>
    </source>
</evidence>
<feature type="domain" description="CMP/dCMP-type deaminase" evidence="5">
    <location>
        <begin position="21"/>
        <end position="154"/>
    </location>
</feature>
<dbReference type="GO" id="GO:0072527">
    <property type="term" value="P:pyrimidine-containing compound metabolic process"/>
    <property type="evidence" value="ECO:0007669"/>
    <property type="project" value="UniProtKB-ARBA"/>
</dbReference>
<dbReference type="PROSITE" id="PS51747">
    <property type="entry name" value="CYT_DCMP_DEAMINASES_2"/>
    <property type="match status" value="1"/>
</dbReference>
<dbReference type="InterPro" id="IPR016193">
    <property type="entry name" value="Cytidine_deaminase-like"/>
</dbReference>
<accession>A0A1I4VNY0</accession>
<dbReference type="NCBIfam" id="NF004064">
    <property type="entry name" value="PRK05578.1"/>
    <property type="match status" value="1"/>
</dbReference>
<comment type="similarity">
    <text evidence="1">Belongs to the cytidine and deoxycytidylate deaminase family.</text>
</comment>
<protein>
    <submittedName>
        <fullName evidence="6">Cytidine deaminase</fullName>
    </submittedName>
</protein>
<dbReference type="PROSITE" id="PS00903">
    <property type="entry name" value="CYT_DCMP_DEAMINASES_1"/>
    <property type="match status" value="1"/>
</dbReference>
<evidence type="ECO:0000256" key="2">
    <source>
        <dbReference type="ARBA" id="ARBA00022723"/>
    </source>
</evidence>
<dbReference type="InterPro" id="IPR002125">
    <property type="entry name" value="CMP_dCMP_dom"/>
</dbReference>
<dbReference type="RefSeq" id="WP_092907714.1">
    <property type="nucleotide sequence ID" value="NZ_FOUZ01000005.1"/>
</dbReference>
<dbReference type="OrthoDB" id="9795347at2"/>
<evidence type="ECO:0000256" key="1">
    <source>
        <dbReference type="ARBA" id="ARBA00006576"/>
    </source>
</evidence>
<evidence type="ECO:0000313" key="6">
    <source>
        <dbReference type="EMBL" id="SFN02968.1"/>
    </source>
</evidence>
<evidence type="ECO:0000256" key="3">
    <source>
        <dbReference type="ARBA" id="ARBA00022801"/>
    </source>
</evidence>
<evidence type="ECO:0000313" key="7">
    <source>
        <dbReference type="Proteomes" id="UP000199149"/>
    </source>
</evidence>
<sequence length="157" mass="17552">MKKEKYSFEFDRFDNKSELGALQKIVVDRAFEISHNAYAPYSNFKVGAAVQLENGEIFSSSNQENASYPVGTCAERGLLAYVNANFPNIKIEKLAVSTPNVNFPLPPCGMCRQYILEMEKKQESSIEVILSGNEGEVFVLNSAKDLLPLHFTDEFLG</sequence>
<dbReference type="Proteomes" id="UP000199149">
    <property type="component" value="Unassembled WGS sequence"/>
</dbReference>
<evidence type="ECO:0000259" key="5">
    <source>
        <dbReference type="PROSITE" id="PS51747"/>
    </source>
</evidence>
<dbReference type="EMBL" id="FOUZ01000005">
    <property type="protein sequence ID" value="SFN02968.1"/>
    <property type="molecule type" value="Genomic_DNA"/>
</dbReference>
<dbReference type="PANTHER" id="PTHR11644:SF2">
    <property type="entry name" value="CYTIDINE DEAMINASE"/>
    <property type="match status" value="1"/>
</dbReference>
<gene>
    <name evidence="6" type="ORF">SAMN05421738_105235</name>
</gene>
<reference evidence="7" key="1">
    <citation type="submission" date="2016-10" db="EMBL/GenBank/DDBJ databases">
        <authorList>
            <person name="Varghese N."/>
            <person name="Submissions S."/>
        </authorList>
    </citation>
    <scope>NUCLEOTIDE SEQUENCE [LARGE SCALE GENOMIC DNA]</scope>
    <source>
        <strain evidence="7">XJ109</strain>
    </source>
</reference>
<proteinExistence type="inferred from homology"/>
<dbReference type="GO" id="GO:0055086">
    <property type="term" value="P:nucleobase-containing small molecule metabolic process"/>
    <property type="evidence" value="ECO:0007669"/>
    <property type="project" value="UniProtKB-ARBA"/>
</dbReference>
<dbReference type="GO" id="GO:0005829">
    <property type="term" value="C:cytosol"/>
    <property type="evidence" value="ECO:0007669"/>
    <property type="project" value="TreeGrafter"/>
</dbReference>
<keyword evidence="2" id="KW-0479">Metal-binding</keyword>
<dbReference type="STRING" id="684065.SAMN05421738_105235"/>
<name>A0A1I4VNY0_9FLAO</name>
<keyword evidence="7" id="KW-1185">Reference proteome</keyword>
<organism evidence="6 7">
    <name type="scientific">Algoriella xinjiangensis</name>
    <dbReference type="NCBI Taxonomy" id="684065"/>
    <lineage>
        <taxon>Bacteria</taxon>
        <taxon>Pseudomonadati</taxon>
        <taxon>Bacteroidota</taxon>
        <taxon>Flavobacteriia</taxon>
        <taxon>Flavobacteriales</taxon>
        <taxon>Weeksellaceae</taxon>
        <taxon>Algoriella</taxon>
    </lineage>
</organism>
<dbReference type="InterPro" id="IPR050202">
    <property type="entry name" value="Cyt/Deoxycyt_deaminase"/>
</dbReference>
<dbReference type="Pfam" id="PF00383">
    <property type="entry name" value="dCMP_cyt_deam_1"/>
    <property type="match status" value="1"/>
</dbReference>
<keyword evidence="4" id="KW-0862">Zinc</keyword>
<dbReference type="PANTHER" id="PTHR11644">
    <property type="entry name" value="CYTIDINE DEAMINASE"/>
    <property type="match status" value="1"/>
</dbReference>
<dbReference type="GO" id="GO:0004126">
    <property type="term" value="F:cytidine deaminase activity"/>
    <property type="evidence" value="ECO:0007669"/>
    <property type="project" value="UniProtKB-ARBA"/>
</dbReference>